<gene>
    <name evidence="2" type="ORF">UK23_10640</name>
</gene>
<dbReference type="Gene3D" id="3.40.50.620">
    <property type="entry name" value="HUPs"/>
    <property type="match status" value="1"/>
</dbReference>
<name>A0A0F0H408_LENAE</name>
<organism evidence="2 3">
    <name type="scientific">Lentzea aerocolonigenes</name>
    <name type="common">Lechevalieria aerocolonigenes</name>
    <name type="synonym">Saccharothrix aerocolonigenes</name>
    <dbReference type="NCBI Taxonomy" id="68170"/>
    <lineage>
        <taxon>Bacteria</taxon>
        <taxon>Bacillati</taxon>
        <taxon>Actinomycetota</taxon>
        <taxon>Actinomycetes</taxon>
        <taxon>Pseudonocardiales</taxon>
        <taxon>Pseudonocardiaceae</taxon>
        <taxon>Lentzea</taxon>
    </lineage>
</organism>
<dbReference type="InterPro" id="IPR014729">
    <property type="entry name" value="Rossmann-like_a/b/a_fold"/>
</dbReference>
<reference evidence="2 3" key="1">
    <citation type="submission" date="2015-02" db="EMBL/GenBank/DDBJ databases">
        <authorList>
            <person name="Ju K.-S."/>
            <person name="Doroghazi J.R."/>
            <person name="Metcalf W."/>
        </authorList>
    </citation>
    <scope>NUCLEOTIDE SEQUENCE [LARGE SCALE GENOMIC DNA]</scope>
    <source>
        <strain evidence="2 3">NRRL B-16140</strain>
    </source>
</reference>
<keyword evidence="3" id="KW-1185">Reference proteome</keyword>
<dbReference type="PATRIC" id="fig|68170.10.peg.932"/>
<evidence type="ECO:0000313" key="3">
    <source>
        <dbReference type="Proteomes" id="UP000033393"/>
    </source>
</evidence>
<evidence type="ECO:0000313" key="2">
    <source>
        <dbReference type="EMBL" id="KJK50444.1"/>
    </source>
</evidence>
<dbReference type="SUPFAM" id="SSF52402">
    <property type="entry name" value="Adenine nucleotide alpha hydrolases-like"/>
    <property type="match status" value="1"/>
</dbReference>
<dbReference type="InterPro" id="IPR001962">
    <property type="entry name" value="Asn_synthase"/>
</dbReference>
<accession>A0A0F0H408</accession>
<dbReference type="AlphaFoldDB" id="A0A0F0H408"/>
<sequence length="333" mass="36138">MLPYSDLDAVLVPDEPTTFAANAARTTWWLRRIAGLKSDVHLSGEGGDAVLMALPSYLGDLASRSVRQLWSHALGWAKLRNLPSHALVRAGLALRGTSYSDALRTLAVQLVTSESTPRGWATLVTWLGSSRTVDWLTPEARALVASKLHEYAGVAVGPVVPGRFGIGDSTSWLSLIGFGRGQRLYADTAARLGVNHHAPYLDNEVIRSCWSAAAWIRTTPERAKPLLAEAVADLVPASLVQRTTKGDYSGLAYRGLKRNADFLHDLFTNSELAACGLVDEEAVRWTIDTGVAGLSIPLGAFDELVSTELWLRAQRSRPASQPRPKEGHLARTR</sequence>
<dbReference type="EMBL" id="JYJG01000059">
    <property type="protein sequence ID" value="KJK50444.1"/>
    <property type="molecule type" value="Genomic_DNA"/>
</dbReference>
<dbReference type="Pfam" id="PF00733">
    <property type="entry name" value="Asn_synthase"/>
    <property type="match status" value="1"/>
</dbReference>
<dbReference type="GO" id="GO:0006529">
    <property type="term" value="P:asparagine biosynthetic process"/>
    <property type="evidence" value="ECO:0007669"/>
    <property type="project" value="InterPro"/>
</dbReference>
<feature type="domain" description="Asparagine synthetase" evidence="1">
    <location>
        <begin position="13"/>
        <end position="290"/>
    </location>
</feature>
<comment type="caution">
    <text evidence="2">The sequence shown here is derived from an EMBL/GenBank/DDBJ whole genome shotgun (WGS) entry which is preliminary data.</text>
</comment>
<proteinExistence type="predicted"/>
<dbReference type="Proteomes" id="UP000033393">
    <property type="component" value="Unassembled WGS sequence"/>
</dbReference>
<dbReference type="GO" id="GO:0004066">
    <property type="term" value="F:asparagine synthase (glutamine-hydrolyzing) activity"/>
    <property type="evidence" value="ECO:0007669"/>
    <property type="project" value="InterPro"/>
</dbReference>
<protein>
    <recommendedName>
        <fullName evidence="1">Asparagine synthetase domain-containing protein</fullName>
    </recommendedName>
</protein>
<evidence type="ECO:0000259" key="1">
    <source>
        <dbReference type="Pfam" id="PF00733"/>
    </source>
</evidence>